<keyword evidence="4" id="KW-0413">Isomerase</keyword>
<dbReference type="PROSITE" id="PS50072">
    <property type="entry name" value="CSA_PPIASE_2"/>
    <property type="match status" value="1"/>
</dbReference>
<dbReference type="InterPro" id="IPR029000">
    <property type="entry name" value="Cyclophilin-like_dom_sf"/>
</dbReference>
<dbReference type="AlphaFoldDB" id="A0A0F4Z0M7"/>
<evidence type="ECO:0000313" key="4">
    <source>
        <dbReference type="EMBL" id="KKA24082.1"/>
    </source>
</evidence>
<dbReference type="PROSITE" id="PS00170">
    <property type="entry name" value="CSA_PPIASE_1"/>
    <property type="match status" value="1"/>
</dbReference>
<evidence type="ECO:0000313" key="5">
    <source>
        <dbReference type="Proteomes" id="UP000053958"/>
    </source>
</evidence>
<accession>A0A0F4Z0M7</accession>
<gene>
    <name evidence="4" type="ORF">T310_1894</name>
</gene>
<feature type="domain" description="PPIase cyclophilin-type" evidence="3">
    <location>
        <begin position="1"/>
        <end position="123"/>
    </location>
</feature>
<dbReference type="SUPFAM" id="SSF50891">
    <property type="entry name" value="Cyclophilin-like"/>
    <property type="match status" value="1"/>
</dbReference>
<sequence>MSVTNFLALCAAGAYNDTPFHRLIPSFMIQGGDISLGPAASSTSATTRRPMLPFDDIPKGGTSIYHPAALNQESTSRHFATTREASCPWLPVPSRTEPLRACRTLPVILSTEASSSSPSRPRPIWTGKAPSSARY</sequence>
<dbReference type="InterPro" id="IPR020892">
    <property type="entry name" value="Cyclophilin-type_PPIase_CS"/>
</dbReference>
<dbReference type="GeneID" id="25314245"/>
<dbReference type="Proteomes" id="UP000053958">
    <property type="component" value="Unassembled WGS sequence"/>
</dbReference>
<dbReference type="EMBL" id="LASV01000075">
    <property type="protein sequence ID" value="KKA24082.1"/>
    <property type="molecule type" value="Genomic_DNA"/>
</dbReference>
<dbReference type="GO" id="GO:0003755">
    <property type="term" value="F:peptidyl-prolyl cis-trans isomerase activity"/>
    <property type="evidence" value="ECO:0007669"/>
    <property type="project" value="UniProtKB-EC"/>
</dbReference>
<evidence type="ECO:0000259" key="3">
    <source>
        <dbReference type="PROSITE" id="PS50072"/>
    </source>
</evidence>
<organism evidence="4 5">
    <name type="scientific">Rasamsonia emersonii (strain ATCC 16479 / CBS 393.64 / IMI 116815)</name>
    <dbReference type="NCBI Taxonomy" id="1408163"/>
    <lineage>
        <taxon>Eukaryota</taxon>
        <taxon>Fungi</taxon>
        <taxon>Dikarya</taxon>
        <taxon>Ascomycota</taxon>
        <taxon>Pezizomycotina</taxon>
        <taxon>Eurotiomycetes</taxon>
        <taxon>Eurotiomycetidae</taxon>
        <taxon>Eurotiales</taxon>
        <taxon>Trichocomaceae</taxon>
        <taxon>Rasamsonia</taxon>
    </lineage>
</organism>
<dbReference type="Gene3D" id="2.40.100.10">
    <property type="entry name" value="Cyclophilin-like"/>
    <property type="match status" value="1"/>
</dbReference>
<proteinExistence type="predicted"/>
<keyword evidence="5" id="KW-1185">Reference proteome</keyword>
<dbReference type="OrthoDB" id="271386at2759"/>
<name>A0A0F4Z0M7_RASE3</name>
<reference evidence="4 5" key="1">
    <citation type="submission" date="2015-04" db="EMBL/GenBank/DDBJ databases">
        <authorList>
            <person name="Heijne W.H."/>
            <person name="Fedorova N.D."/>
            <person name="Nierman W.C."/>
            <person name="Vollebregt A.W."/>
            <person name="Zhao Z."/>
            <person name="Wu L."/>
            <person name="Kumar M."/>
            <person name="Stam H."/>
            <person name="van den Berg M.A."/>
            <person name="Pel H.J."/>
        </authorList>
    </citation>
    <scope>NUCLEOTIDE SEQUENCE [LARGE SCALE GENOMIC DNA]</scope>
    <source>
        <strain evidence="4 5">CBS 393.64</strain>
    </source>
</reference>
<dbReference type="EC" id="5.2.1.8" evidence="4"/>
<protein>
    <submittedName>
        <fullName evidence="4">Peptidyl-prolyl cis-trans isomerase-like 3</fullName>
        <ecNumber evidence="4">5.2.1.8</ecNumber>
    </submittedName>
</protein>
<feature type="compositionally biased region" description="Low complexity" evidence="2">
    <location>
        <begin position="114"/>
        <end position="123"/>
    </location>
</feature>
<dbReference type="GO" id="GO:0006457">
    <property type="term" value="P:protein folding"/>
    <property type="evidence" value="ECO:0007669"/>
    <property type="project" value="InterPro"/>
</dbReference>
<dbReference type="InterPro" id="IPR002130">
    <property type="entry name" value="Cyclophilin-type_PPIase_dom"/>
</dbReference>
<evidence type="ECO:0000256" key="2">
    <source>
        <dbReference type="SAM" id="MobiDB-lite"/>
    </source>
</evidence>
<dbReference type="Pfam" id="PF00160">
    <property type="entry name" value="Pro_isomerase"/>
    <property type="match status" value="1"/>
</dbReference>
<feature type="region of interest" description="Disordered" evidence="2">
    <location>
        <begin position="111"/>
        <end position="135"/>
    </location>
</feature>
<evidence type="ECO:0000256" key="1">
    <source>
        <dbReference type="ARBA" id="ARBA00000971"/>
    </source>
</evidence>
<comment type="caution">
    <text evidence="4">The sequence shown here is derived from an EMBL/GenBank/DDBJ whole genome shotgun (WGS) entry which is preliminary data.</text>
</comment>
<comment type="catalytic activity">
    <reaction evidence="1">
        <text>[protein]-peptidylproline (omega=180) = [protein]-peptidylproline (omega=0)</text>
        <dbReference type="Rhea" id="RHEA:16237"/>
        <dbReference type="Rhea" id="RHEA-COMP:10747"/>
        <dbReference type="Rhea" id="RHEA-COMP:10748"/>
        <dbReference type="ChEBI" id="CHEBI:83833"/>
        <dbReference type="ChEBI" id="CHEBI:83834"/>
        <dbReference type="EC" id="5.2.1.8"/>
    </reaction>
</comment>
<dbReference type="RefSeq" id="XP_013330694.1">
    <property type="nucleotide sequence ID" value="XM_013475240.1"/>
</dbReference>
<dbReference type="STRING" id="1408163.A0A0F4Z0M7"/>